<dbReference type="STRING" id="445975.COLSTE_00411"/>
<dbReference type="AlphaFoldDB" id="B6G8M0"/>
<comment type="caution">
    <text evidence="1">The sequence shown here is derived from an EMBL/GenBank/DDBJ whole genome shotgun (WGS) entry which is preliminary data.</text>
</comment>
<reference evidence="1 2" key="2">
    <citation type="submission" date="2008-10" db="EMBL/GenBank/DDBJ databases">
        <authorList>
            <person name="Fulton L."/>
            <person name="Clifton S."/>
            <person name="Fulton B."/>
            <person name="Xu J."/>
            <person name="Minx P."/>
            <person name="Pepin K.H."/>
            <person name="Johnson M."/>
            <person name="Thiruvilangam P."/>
            <person name="Bhonagiri V."/>
            <person name="Nash W.E."/>
            <person name="Mardis E.R."/>
            <person name="Wilson R.K."/>
        </authorList>
    </citation>
    <scope>NUCLEOTIDE SEQUENCE [LARGE SCALE GENOMIC DNA]</scope>
    <source>
        <strain evidence="1 2">DSM 13279</strain>
    </source>
</reference>
<evidence type="ECO:0000313" key="2">
    <source>
        <dbReference type="Proteomes" id="UP000003560"/>
    </source>
</evidence>
<keyword evidence="2" id="KW-1185">Reference proteome</keyword>
<dbReference type="RefSeq" id="WP_006720073.1">
    <property type="nucleotide sequence ID" value="NZ_CP085935.1"/>
</dbReference>
<dbReference type="HOGENOM" id="CLU_2192523_0_0_11"/>
<sequence>MIKTSFNGNIVIEVGGRSYDLSVSDQYADFLLWVTSPDEKTVIDQDTFKVAEDVPEEHQAKAARYADFLTDYSQRRQSKLNDIKQTLNTDQRESDIKAFIERLANTEA</sequence>
<accession>B6G8M0</accession>
<evidence type="ECO:0000313" key="1">
    <source>
        <dbReference type="EMBL" id="EEA91369.1"/>
    </source>
</evidence>
<dbReference type="OrthoDB" id="3196676at2"/>
<proteinExistence type="predicted"/>
<name>B6G8M0_9ACTN</name>
<dbReference type="EMBL" id="ABXJ01000024">
    <property type="protein sequence ID" value="EEA91369.1"/>
    <property type="molecule type" value="Genomic_DNA"/>
</dbReference>
<reference evidence="1 2" key="1">
    <citation type="submission" date="2008-10" db="EMBL/GenBank/DDBJ databases">
        <title>Draft genome sequence of Collinsella stercoris (DSM 13279).</title>
        <authorList>
            <person name="Sudarsanam P."/>
            <person name="Ley R."/>
            <person name="Guruge J."/>
            <person name="Turnbaugh P.J."/>
            <person name="Mahowald M."/>
            <person name="Liep D."/>
            <person name="Gordon J."/>
        </authorList>
    </citation>
    <scope>NUCLEOTIDE SEQUENCE [LARGE SCALE GENOMIC DNA]</scope>
    <source>
        <strain evidence="1 2">DSM 13279</strain>
    </source>
</reference>
<protein>
    <submittedName>
        <fullName evidence="1">Uncharacterized protein</fullName>
    </submittedName>
</protein>
<organism evidence="1 2">
    <name type="scientific">Collinsella stercoris DSM 13279</name>
    <dbReference type="NCBI Taxonomy" id="445975"/>
    <lineage>
        <taxon>Bacteria</taxon>
        <taxon>Bacillati</taxon>
        <taxon>Actinomycetota</taxon>
        <taxon>Coriobacteriia</taxon>
        <taxon>Coriobacteriales</taxon>
        <taxon>Coriobacteriaceae</taxon>
        <taxon>Collinsella</taxon>
    </lineage>
</organism>
<dbReference type="Proteomes" id="UP000003560">
    <property type="component" value="Unassembled WGS sequence"/>
</dbReference>
<dbReference type="GeneID" id="98002751"/>
<gene>
    <name evidence="1" type="ORF">COLSTE_00411</name>
</gene>